<keyword evidence="5" id="KW-1185">Reference proteome</keyword>
<dbReference type="AlphaFoldDB" id="A0AAN9YXN4"/>
<comment type="similarity">
    <text evidence="1">Belongs to the peptidase S8 family.</text>
</comment>
<dbReference type="GO" id="GO:0016020">
    <property type="term" value="C:membrane"/>
    <property type="evidence" value="ECO:0007669"/>
    <property type="project" value="InterPro"/>
</dbReference>
<protein>
    <recommendedName>
        <fullName evidence="3">C5a peptidase/Subtilisin-like protease SBT2-like Fn3-like domain-containing protein</fullName>
    </recommendedName>
</protein>
<dbReference type="InterPro" id="IPR010435">
    <property type="entry name" value="C5a/SBT2-like_Fn3"/>
</dbReference>
<evidence type="ECO:0000256" key="1">
    <source>
        <dbReference type="ARBA" id="ARBA00011073"/>
    </source>
</evidence>
<evidence type="ECO:0000259" key="3">
    <source>
        <dbReference type="Pfam" id="PF06280"/>
    </source>
</evidence>
<evidence type="ECO:0000313" key="5">
    <source>
        <dbReference type="Proteomes" id="UP001320420"/>
    </source>
</evidence>
<keyword evidence="2" id="KW-0732">Signal</keyword>
<dbReference type="Proteomes" id="UP001320420">
    <property type="component" value="Unassembled WGS sequence"/>
</dbReference>
<evidence type="ECO:0000313" key="4">
    <source>
        <dbReference type="EMBL" id="KAK7757610.1"/>
    </source>
</evidence>
<evidence type="ECO:0000256" key="2">
    <source>
        <dbReference type="ARBA" id="ARBA00022729"/>
    </source>
</evidence>
<accession>A0AAN9YXN4</accession>
<sequence length="350" mass="37732">MCLIQAYNAIFQSSTVSVGEINLSLDGTTSGNFTIHNPSADAVDYTLDHTPANGMAYFPEGSTRPNQTGYTDYIYHHLTPLSFSASLSLKVEGSDASQDSSSAVTTTIGAGESQTVFFDIRAPEGLALKDVPVASGFIGISSSRNESLSIPYIGPAYDYTGDDAVPFGMRPLTDADRADAWAPTRDIFAAPEVYVGTDRHDMGDYRAFTLNGSDVPVTYMTTTQAAQWNRVDIVRASTNFTPTYYGYDPSKQLPGNLTEPDIADNGTFGGVSLIGVLFAESGTMPVALVNGVWDFPPQSIDPPGYSLPLKKGSYRLIMRCLRFGRDENDASAWDSWMSGVIDVSRDVTFG</sequence>
<name>A0AAN9YXN4_9PEZI</name>
<dbReference type="EMBL" id="JAKJXP020000002">
    <property type="protein sequence ID" value="KAK7757610.1"/>
    <property type="molecule type" value="Genomic_DNA"/>
</dbReference>
<gene>
    <name evidence="4" type="ORF">SLS62_000625</name>
</gene>
<comment type="caution">
    <text evidence="4">The sequence shown here is derived from an EMBL/GenBank/DDBJ whole genome shotgun (WGS) entry which is preliminary data.</text>
</comment>
<dbReference type="Pfam" id="PF06280">
    <property type="entry name" value="fn3_5"/>
    <property type="match status" value="1"/>
</dbReference>
<organism evidence="4 5">
    <name type="scientific">Diatrype stigma</name>
    <dbReference type="NCBI Taxonomy" id="117547"/>
    <lineage>
        <taxon>Eukaryota</taxon>
        <taxon>Fungi</taxon>
        <taxon>Dikarya</taxon>
        <taxon>Ascomycota</taxon>
        <taxon>Pezizomycotina</taxon>
        <taxon>Sordariomycetes</taxon>
        <taxon>Xylariomycetidae</taxon>
        <taxon>Xylariales</taxon>
        <taxon>Diatrypaceae</taxon>
        <taxon>Diatrype</taxon>
    </lineage>
</organism>
<dbReference type="GO" id="GO:0004252">
    <property type="term" value="F:serine-type endopeptidase activity"/>
    <property type="evidence" value="ECO:0007669"/>
    <property type="project" value="InterPro"/>
</dbReference>
<feature type="domain" description="C5a peptidase/Subtilisin-like protease SBT2-like Fn3-like" evidence="3">
    <location>
        <begin position="28"/>
        <end position="152"/>
    </location>
</feature>
<proteinExistence type="inferred from homology"/>
<reference evidence="4 5" key="1">
    <citation type="submission" date="2024-02" db="EMBL/GenBank/DDBJ databases">
        <title>De novo assembly and annotation of 12 fungi associated with fruit tree decline syndrome in Ontario, Canada.</title>
        <authorList>
            <person name="Sulman M."/>
            <person name="Ellouze W."/>
            <person name="Ilyukhin E."/>
        </authorList>
    </citation>
    <scope>NUCLEOTIDE SEQUENCE [LARGE SCALE GENOMIC DNA]</scope>
    <source>
        <strain evidence="4 5">M11/M66-122</strain>
    </source>
</reference>